<dbReference type="SUPFAM" id="SSF46458">
    <property type="entry name" value="Globin-like"/>
    <property type="match status" value="1"/>
</dbReference>
<evidence type="ECO:0000256" key="1">
    <source>
        <dbReference type="ARBA" id="ARBA00022448"/>
    </source>
</evidence>
<evidence type="ECO:0000256" key="5">
    <source>
        <dbReference type="ARBA" id="ARBA00023004"/>
    </source>
</evidence>
<name>A0A7S3L8Z0_9STRA</name>
<dbReference type="PANTHER" id="PTHR46458">
    <property type="entry name" value="BLR2807 PROTEIN"/>
    <property type="match status" value="1"/>
</dbReference>
<proteinExistence type="inferred from homology"/>
<feature type="domain" description="Globin" evidence="7">
    <location>
        <begin position="1"/>
        <end position="153"/>
    </location>
</feature>
<evidence type="ECO:0000259" key="7">
    <source>
        <dbReference type="PROSITE" id="PS01033"/>
    </source>
</evidence>
<keyword evidence="5" id="KW-0408">Iron</keyword>
<dbReference type="GO" id="GO:0020037">
    <property type="term" value="F:heme binding"/>
    <property type="evidence" value="ECO:0007669"/>
    <property type="project" value="InterPro"/>
</dbReference>
<dbReference type="PANTHER" id="PTHR46458:SF1">
    <property type="entry name" value="GEO09476P1"/>
    <property type="match status" value="1"/>
</dbReference>
<dbReference type="InterPro" id="IPR009050">
    <property type="entry name" value="Globin-like_sf"/>
</dbReference>
<organism evidence="8">
    <name type="scientific">Amphora coffeiformis</name>
    <dbReference type="NCBI Taxonomy" id="265554"/>
    <lineage>
        <taxon>Eukaryota</taxon>
        <taxon>Sar</taxon>
        <taxon>Stramenopiles</taxon>
        <taxon>Ochrophyta</taxon>
        <taxon>Bacillariophyta</taxon>
        <taxon>Bacillariophyceae</taxon>
        <taxon>Bacillariophycidae</taxon>
        <taxon>Thalassiophysales</taxon>
        <taxon>Catenulaceae</taxon>
        <taxon>Amphora</taxon>
    </lineage>
</organism>
<keyword evidence="1 6" id="KW-0813">Transport</keyword>
<reference evidence="8" key="1">
    <citation type="submission" date="2021-01" db="EMBL/GenBank/DDBJ databases">
        <authorList>
            <person name="Corre E."/>
            <person name="Pelletier E."/>
            <person name="Niang G."/>
            <person name="Scheremetjew M."/>
            <person name="Finn R."/>
            <person name="Kale V."/>
            <person name="Holt S."/>
            <person name="Cochrane G."/>
            <person name="Meng A."/>
            <person name="Brown T."/>
            <person name="Cohen L."/>
        </authorList>
    </citation>
    <scope>NUCLEOTIDE SEQUENCE</scope>
    <source>
        <strain evidence="8">CCMP127</strain>
    </source>
</reference>
<evidence type="ECO:0000256" key="4">
    <source>
        <dbReference type="ARBA" id="ARBA00022723"/>
    </source>
</evidence>
<evidence type="ECO:0000256" key="3">
    <source>
        <dbReference type="ARBA" id="ARBA00022621"/>
    </source>
</evidence>
<comment type="similarity">
    <text evidence="6">Belongs to the globin family.</text>
</comment>
<protein>
    <recommendedName>
        <fullName evidence="7">Globin domain-containing protein</fullName>
    </recommendedName>
</protein>
<dbReference type="EMBL" id="HBIM01014052">
    <property type="protein sequence ID" value="CAE0414066.1"/>
    <property type="molecule type" value="Transcribed_RNA"/>
</dbReference>
<dbReference type="Pfam" id="PF00042">
    <property type="entry name" value="Globin"/>
    <property type="match status" value="1"/>
</dbReference>
<dbReference type="PROSITE" id="PS01033">
    <property type="entry name" value="GLOBIN"/>
    <property type="match status" value="1"/>
</dbReference>
<dbReference type="InterPro" id="IPR000971">
    <property type="entry name" value="Globin"/>
</dbReference>
<dbReference type="AlphaFoldDB" id="A0A7S3L8Z0"/>
<dbReference type="GO" id="GO:0046872">
    <property type="term" value="F:metal ion binding"/>
    <property type="evidence" value="ECO:0007669"/>
    <property type="project" value="UniProtKB-KW"/>
</dbReference>
<dbReference type="InterPro" id="IPR050532">
    <property type="entry name" value="Globin-like_OT"/>
</dbReference>
<keyword evidence="4" id="KW-0479">Metal-binding</keyword>
<keyword evidence="3 6" id="KW-0561">Oxygen transport</keyword>
<gene>
    <name evidence="8" type="ORF">ACOF00016_LOCUS11309</name>
</gene>
<keyword evidence="2 6" id="KW-0349">Heme</keyword>
<dbReference type="Gene3D" id="1.10.490.10">
    <property type="entry name" value="Globins"/>
    <property type="match status" value="1"/>
</dbReference>
<evidence type="ECO:0000256" key="2">
    <source>
        <dbReference type="ARBA" id="ARBA00022617"/>
    </source>
</evidence>
<dbReference type="GO" id="GO:0005344">
    <property type="term" value="F:oxygen carrier activity"/>
    <property type="evidence" value="ECO:0007669"/>
    <property type="project" value="UniProtKB-KW"/>
</dbReference>
<dbReference type="InterPro" id="IPR012292">
    <property type="entry name" value="Globin/Proto"/>
</dbReference>
<dbReference type="GO" id="GO:0019825">
    <property type="term" value="F:oxygen binding"/>
    <property type="evidence" value="ECO:0007669"/>
    <property type="project" value="InterPro"/>
</dbReference>
<dbReference type="PRINTS" id="PR01907">
    <property type="entry name" value="WORMGLOBIN"/>
</dbReference>
<evidence type="ECO:0000313" key="8">
    <source>
        <dbReference type="EMBL" id="CAE0414066.1"/>
    </source>
</evidence>
<sequence>MREVGFEILSPVIESWEQLRLMKNYEEEAGMLLYEHLFTLHPEVAKLFGLPGNNIPEMKQSKRFVMQAKYMIQMLDTSLQMLGPDIELLTEINHELGERHVKYGVTPAMYRFMGEAIIFTMKEMLGDKFDADMQKAWEVVYAELSGDILSTYPNNKD</sequence>
<accession>A0A7S3L8Z0</accession>
<evidence type="ECO:0000256" key="6">
    <source>
        <dbReference type="RuleBase" id="RU000356"/>
    </source>
</evidence>